<dbReference type="EMBL" id="SDEE01001309">
    <property type="protein sequence ID" value="RXW12288.1"/>
    <property type="molecule type" value="Genomic_DNA"/>
</dbReference>
<evidence type="ECO:0000313" key="2">
    <source>
        <dbReference type="EMBL" id="RXW12288.1"/>
    </source>
</evidence>
<keyword evidence="3" id="KW-1185">Reference proteome</keyword>
<organism evidence="2 3">
    <name type="scientific">Candolleomyces aberdarensis</name>
    <dbReference type="NCBI Taxonomy" id="2316362"/>
    <lineage>
        <taxon>Eukaryota</taxon>
        <taxon>Fungi</taxon>
        <taxon>Dikarya</taxon>
        <taxon>Basidiomycota</taxon>
        <taxon>Agaricomycotina</taxon>
        <taxon>Agaricomycetes</taxon>
        <taxon>Agaricomycetidae</taxon>
        <taxon>Agaricales</taxon>
        <taxon>Agaricineae</taxon>
        <taxon>Psathyrellaceae</taxon>
        <taxon>Candolleomyces</taxon>
    </lineage>
</organism>
<sequence length="122" mass="13193">MPTAQFAHGPHRAPRMLTPPPQRILTAGGRPSYTISRSSAPGIHSDGDVSAASKMRLHIQLTQTAALLAKSMKQTAMLSDASEVEVVGRYPLPPLLQKKPRPLWARCLRKVAEFGAAGRAIF</sequence>
<evidence type="ECO:0000313" key="3">
    <source>
        <dbReference type="Proteomes" id="UP000290288"/>
    </source>
</evidence>
<gene>
    <name evidence="2" type="ORF">EST38_g13566</name>
</gene>
<proteinExistence type="predicted"/>
<feature type="region of interest" description="Disordered" evidence="1">
    <location>
        <begin position="28"/>
        <end position="47"/>
    </location>
</feature>
<feature type="region of interest" description="Disordered" evidence="1">
    <location>
        <begin position="1"/>
        <end position="22"/>
    </location>
</feature>
<reference evidence="2 3" key="1">
    <citation type="submission" date="2019-01" db="EMBL/GenBank/DDBJ databases">
        <title>Draft genome sequence of Psathyrella aberdarensis IHI B618.</title>
        <authorList>
            <person name="Buettner E."/>
            <person name="Kellner H."/>
        </authorList>
    </citation>
    <scope>NUCLEOTIDE SEQUENCE [LARGE SCALE GENOMIC DNA]</scope>
    <source>
        <strain evidence="2 3">IHI B618</strain>
    </source>
</reference>
<dbReference type="AlphaFoldDB" id="A0A4V1Q1P3"/>
<name>A0A4V1Q1P3_9AGAR</name>
<protein>
    <submittedName>
        <fullName evidence="2">Uncharacterized protein</fullName>
    </submittedName>
</protein>
<accession>A0A4V1Q1P3</accession>
<evidence type="ECO:0000256" key="1">
    <source>
        <dbReference type="SAM" id="MobiDB-lite"/>
    </source>
</evidence>
<comment type="caution">
    <text evidence="2">The sequence shown here is derived from an EMBL/GenBank/DDBJ whole genome shotgun (WGS) entry which is preliminary data.</text>
</comment>
<dbReference type="Proteomes" id="UP000290288">
    <property type="component" value="Unassembled WGS sequence"/>
</dbReference>